<evidence type="ECO:0008006" key="3">
    <source>
        <dbReference type="Google" id="ProtNLM"/>
    </source>
</evidence>
<keyword evidence="2" id="KW-1185">Reference proteome</keyword>
<comment type="caution">
    <text evidence="1">The sequence shown here is derived from an EMBL/GenBank/DDBJ whole genome shotgun (WGS) entry which is preliminary data.</text>
</comment>
<reference evidence="1 2" key="1">
    <citation type="submission" date="2016-03" db="EMBL/GenBank/DDBJ databases">
        <title>Whole genome sequencing of Grifola frondosa 9006-11.</title>
        <authorList>
            <person name="Min B."/>
            <person name="Park H."/>
            <person name="Kim J.-G."/>
            <person name="Cho H."/>
            <person name="Oh Y.-L."/>
            <person name="Kong W.-S."/>
            <person name="Choi I.-G."/>
        </authorList>
    </citation>
    <scope>NUCLEOTIDE SEQUENCE [LARGE SCALE GENOMIC DNA]</scope>
    <source>
        <strain evidence="1 2">9006-11</strain>
    </source>
</reference>
<protein>
    <recommendedName>
        <fullName evidence="3">DRBM domain-containing protein</fullName>
    </recommendedName>
</protein>
<accession>A0A1C7LRJ9</accession>
<dbReference type="EMBL" id="LUGG01000029">
    <property type="protein sequence ID" value="OBZ66529.1"/>
    <property type="molecule type" value="Genomic_DNA"/>
</dbReference>
<dbReference type="OrthoDB" id="112668at2759"/>
<sequence>MAESYHWRMQLNNYLQVRGVEYGRANGCSQSAVKEEAARQVLSALVADRRARDMHEKADFFSICFVSLSRFV</sequence>
<evidence type="ECO:0000313" key="1">
    <source>
        <dbReference type="EMBL" id="OBZ66529.1"/>
    </source>
</evidence>
<gene>
    <name evidence="1" type="ORF">A0H81_13456</name>
</gene>
<evidence type="ECO:0000313" key="2">
    <source>
        <dbReference type="Proteomes" id="UP000092993"/>
    </source>
</evidence>
<dbReference type="Proteomes" id="UP000092993">
    <property type="component" value="Unassembled WGS sequence"/>
</dbReference>
<proteinExistence type="predicted"/>
<dbReference type="AlphaFoldDB" id="A0A1C7LRJ9"/>
<name>A0A1C7LRJ9_GRIFR</name>
<organism evidence="1 2">
    <name type="scientific">Grifola frondosa</name>
    <name type="common">Maitake</name>
    <name type="synonym">Polyporus frondosus</name>
    <dbReference type="NCBI Taxonomy" id="5627"/>
    <lineage>
        <taxon>Eukaryota</taxon>
        <taxon>Fungi</taxon>
        <taxon>Dikarya</taxon>
        <taxon>Basidiomycota</taxon>
        <taxon>Agaricomycotina</taxon>
        <taxon>Agaricomycetes</taxon>
        <taxon>Polyporales</taxon>
        <taxon>Grifolaceae</taxon>
        <taxon>Grifola</taxon>
    </lineage>
</organism>